<name>A0A177SXX0_9BASI</name>
<dbReference type="EMBL" id="LWDF02002407">
    <property type="protein sequence ID" value="KAE8236077.1"/>
    <property type="molecule type" value="Genomic_DNA"/>
</dbReference>
<sequence length="116" mass="12782">MTEPRFQQKILKEFKPVSYDVSPHIKVIDAFESKAVSVLLGVLHLDSVMGRTRAWSRSSEVECLVWLKVGLSVVSAAGKALVGLFDTPTLVNFIVLNLQVEAKATEAKIESVLKDL</sequence>
<evidence type="ECO:0000313" key="2">
    <source>
        <dbReference type="Proteomes" id="UP000077521"/>
    </source>
</evidence>
<organism evidence="1 2">
    <name type="scientific">Tilletia indica</name>
    <dbReference type="NCBI Taxonomy" id="43049"/>
    <lineage>
        <taxon>Eukaryota</taxon>
        <taxon>Fungi</taxon>
        <taxon>Dikarya</taxon>
        <taxon>Basidiomycota</taxon>
        <taxon>Ustilaginomycotina</taxon>
        <taxon>Exobasidiomycetes</taxon>
        <taxon>Tilletiales</taxon>
        <taxon>Tilletiaceae</taxon>
        <taxon>Tilletia</taxon>
    </lineage>
</organism>
<reference evidence="1" key="2">
    <citation type="journal article" date="2019" name="IMA Fungus">
        <title>Genome sequencing and comparison of five Tilletia species to identify candidate genes for the detection of regulated species infecting wheat.</title>
        <authorList>
            <person name="Nguyen H.D.T."/>
            <person name="Sultana T."/>
            <person name="Kesanakurti P."/>
            <person name="Hambleton S."/>
        </authorList>
    </citation>
    <scope>NUCLEOTIDE SEQUENCE</scope>
    <source>
        <strain evidence="1">DAOMC 236416</strain>
    </source>
</reference>
<gene>
    <name evidence="1" type="ORF">A4X13_0g9273</name>
</gene>
<keyword evidence="2" id="KW-1185">Reference proteome</keyword>
<accession>A0A177SXX0</accession>
<dbReference type="Proteomes" id="UP000077521">
    <property type="component" value="Unassembled WGS sequence"/>
</dbReference>
<dbReference type="AlphaFoldDB" id="A0A177SXX0"/>
<evidence type="ECO:0000313" key="1">
    <source>
        <dbReference type="EMBL" id="KAE8236077.1"/>
    </source>
</evidence>
<comment type="caution">
    <text evidence="1">The sequence shown here is derived from an EMBL/GenBank/DDBJ whole genome shotgun (WGS) entry which is preliminary data.</text>
</comment>
<proteinExistence type="predicted"/>
<reference evidence="1" key="1">
    <citation type="submission" date="2016-04" db="EMBL/GenBank/DDBJ databases">
        <authorList>
            <person name="Nguyen H.D."/>
            <person name="Samba Siva P."/>
            <person name="Cullis J."/>
            <person name="Levesque C.A."/>
            <person name="Hambleton S."/>
        </authorList>
    </citation>
    <scope>NUCLEOTIDE SEQUENCE</scope>
    <source>
        <strain evidence="1">DAOMC 236416</strain>
    </source>
</reference>
<protein>
    <submittedName>
        <fullName evidence="1">Uncharacterized protein</fullName>
    </submittedName>
</protein>